<gene>
    <name evidence="4" type="ORF">Pta02_61280</name>
</gene>
<accession>A0A8J3WWG9</accession>
<evidence type="ECO:0000313" key="5">
    <source>
        <dbReference type="Proteomes" id="UP000634476"/>
    </source>
</evidence>
<comment type="caution">
    <text evidence="4">The sequence shown here is derived from an EMBL/GenBank/DDBJ whole genome shotgun (WGS) entry which is preliminary data.</text>
</comment>
<dbReference type="EMBL" id="BOOK01000046">
    <property type="protein sequence ID" value="GII04120.1"/>
    <property type="molecule type" value="Genomic_DNA"/>
</dbReference>
<protein>
    <submittedName>
        <fullName evidence="4">Short chain dehydrogenase</fullName>
    </submittedName>
</protein>
<dbReference type="InterPro" id="IPR002347">
    <property type="entry name" value="SDR_fam"/>
</dbReference>
<dbReference type="PANTHER" id="PTHR43477">
    <property type="entry name" value="DIHYDROANTICAPSIN 7-DEHYDROGENASE"/>
    <property type="match status" value="1"/>
</dbReference>
<dbReference type="CDD" id="cd05233">
    <property type="entry name" value="SDR_c"/>
    <property type="match status" value="1"/>
</dbReference>
<dbReference type="InterPro" id="IPR051122">
    <property type="entry name" value="SDR_DHRS6-like"/>
</dbReference>
<dbReference type="PANTHER" id="PTHR43477:SF1">
    <property type="entry name" value="DIHYDROANTICAPSIN 7-DEHYDROGENASE"/>
    <property type="match status" value="1"/>
</dbReference>
<keyword evidence="3" id="KW-0812">Transmembrane</keyword>
<keyword evidence="3" id="KW-1133">Transmembrane helix</keyword>
<dbReference type="InterPro" id="IPR036291">
    <property type="entry name" value="NAD(P)-bd_dom_sf"/>
</dbReference>
<keyword evidence="2" id="KW-0560">Oxidoreductase</keyword>
<proteinExistence type="inferred from homology"/>
<comment type="similarity">
    <text evidence="1">Belongs to the short-chain dehydrogenases/reductases (SDR) family.</text>
</comment>
<evidence type="ECO:0000256" key="3">
    <source>
        <dbReference type="SAM" id="Phobius"/>
    </source>
</evidence>
<feature type="transmembrane region" description="Helical" evidence="3">
    <location>
        <begin position="20"/>
        <end position="41"/>
    </location>
</feature>
<dbReference type="GO" id="GO:0016491">
    <property type="term" value="F:oxidoreductase activity"/>
    <property type="evidence" value="ECO:0007669"/>
    <property type="project" value="UniProtKB-KW"/>
</dbReference>
<reference evidence="4" key="1">
    <citation type="submission" date="2021-01" db="EMBL/GenBank/DDBJ databases">
        <title>Whole genome shotgun sequence of Planobispora takensis NBRC 109077.</title>
        <authorList>
            <person name="Komaki H."/>
            <person name="Tamura T."/>
        </authorList>
    </citation>
    <scope>NUCLEOTIDE SEQUENCE</scope>
    <source>
        <strain evidence="4">NBRC 109077</strain>
    </source>
</reference>
<dbReference type="RefSeq" id="WP_203878379.1">
    <property type="nucleotide sequence ID" value="NZ_BOOK01000046.1"/>
</dbReference>
<dbReference type="SUPFAM" id="SSF51735">
    <property type="entry name" value="NAD(P)-binding Rossmann-fold domains"/>
    <property type="match status" value="1"/>
</dbReference>
<dbReference type="PRINTS" id="PR00081">
    <property type="entry name" value="GDHRDH"/>
</dbReference>
<keyword evidence="5" id="KW-1185">Reference proteome</keyword>
<name>A0A8J3WWG9_9ACTN</name>
<dbReference type="AlphaFoldDB" id="A0A8J3WWG9"/>
<evidence type="ECO:0000256" key="2">
    <source>
        <dbReference type="ARBA" id="ARBA00023002"/>
    </source>
</evidence>
<dbReference type="Proteomes" id="UP000634476">
    <property type="component" value="Unassembled WGS sequence"/>
</dbReference>
<dbReference type="Pfam" id="PF13561">
    <property type="entry name" value="adh_short_C2"/>
    <property type="match status" value="1"/>
</dbReference>
<organism evidence="4 5">
    <name type="scientific">Planobispora takensis</name>
    <dbReference type="NCBI Taxonomy" id="1367882"/>
    <lineage>
        <taxon>Bacteria</taxon>
        <taxon>Bacillati</taxon>
        <taxon>Actinomycetota</taxon>
        <taxon>Actinomycetes</taxon>
        <taxon>Streptosporangiales</taxon>
        <taxon>Streptosporangiaceae</taxon>
        <taxon>Planobispora</taxon>
    </lineage>
</organism>
<dbReference type="Gene3D" id="3.40.50.720">
    <property type="entry name" value="NAD(P)-binding Rossmann-like Domain"/>
    <property type="match status" value="1"/>
</dbReference>
<keyword evidence="3" id="KW-0472">Membrane</keyword>
<sequence length="267" mass="26749">MSRSPVPVSTPLPHALAGRTIVLAGGSSGIGLAAGLLLRAVGARVIVVARDEMRLAAAAAAIRAAAPGPDDGVLTRVADAGDEEAMRLALAPIDSIDHVLVTAGTLVMGPLAQMDRKQGAVVVDSRLWAAYTAARVTESRLPAGGSLTFLSGDFIQRPQPGSALAAAGLGAIEALTRGLAVELAPQRIRVNTVRAGGTDTPLTRSFLGHGTDLDSEAADSAIVAAGTATPLGRLAGSQEVAAAALFLMANPYVTGSVLVVDGGQTLG</sequence>
<evidence type="ECO:0000256" key="1">
    <source>
        <dbReference type="ARBA" id="ARBA00006484"/>
    </source>
</evidence>
<evidence type="ECO:0000313" key="4">
    <source>
        <dbReference type="EMBL" id="GII04120.1"/>
    </source>
</evidence>